<reference evidence="1 2" key="1">
    <citation type="submission" date="2018-08" db="EMBL/GenBank/DDBJ databases">
        <title>A genome reference for cultivated species of the human gut microbiota.</title>
        <authorList>
            <person name="Zou Y."/>
            <person name="Xue W."/>
            <person name="Luo G."/>
        </authorList>
    </citation>
    <scope>NUCLEOTIDE SEQUENCE [LARGE SCALE GENOMIC DNA]</scope>
    <source>
        <strain evidence="1 2">AF19-16AC</strain>
    </source>
</reference>
<protein>
    <submittedName>
        <fullName evidence="1">Uncharacterized protein</fullName>
    </submittedName>
</protein>
<dbReference type="RefSeq" id="WP_118047151.1">
    <property type="nucleotide sequence ID" value="NZ_QRWQ01000014.1"/>
</dbReference>
<name>A0A412NEH6_MEDGN</name>
<gene>
    <name evidence="1" type="ORF">DWX36_12750</name>
</gene>
<sequence length="69" mass="8281">MIKARYIGVDNELLQSGKVYKIKTISVMWNGKPRLRVAFGERFRYWVHYGSLEEFLKRWKVEAVYHGCK</sequence>
<dbReference type="Proteomes" id="UP000283834">
    <property type="component" value="Unassembled WGS sequence"/>
</dbReference>
<evidence type="ECO:0000313" key="1">
    <source>
        <dbReference type="EMBL" id="RGT36949.1"/>
    </source>
</evidence>
<proteinExistence type="predicted"/>
<comment type="caution">
    <text evidence="1">The sequence shown here is derived from an EMBL/GenBank/DDBJ whole genome shotgun (WGS) entry which is preliminary data.</text>
</comment>
<accession>A0A412NEH6</accession>
<dbReference type="EMBL" id="QRWQ01000014">
    <property type="protein sequence ID" value="RGT36949.1"/>
    <property type="molecule type" value="Genomic_DNA"/>
</dbReference>
<dbReference type="AlphaFoldDB" id="A0A412NEH6"/>
<evidence type="ECO:0000313" key="2">
    <source>
        <dbReference type="Proteomes" id="UP000283834"/>
    </source>
</evidence>
<organism evidence="1 2">
    <name type="scientific">Mediterraneibacter gnavus</name>
    <name type="common">Ruminococcus gnavus</name>
    <dbReference type="NCBI Taxonomy" id="33038"/>
    <lineage>
        <taxon>Bacteria</taxon>
        <taxon>Bacillati</taxon>
        <taxon>Bacillota</taxon>
        <taxon>Clostridia</taxon>
        <taxon>Lachnospirales</taxon>
        <taxon>Lachnospiraceae</taxon>
        <taxon>Mediterraneibacter</taxon>
    </lineage>
</organism>